<dbReference type="Gene3D" id="3.40.30.10">
    <property type="entry name" value="Glutaredoxin"/>
    <property type="match status" value="1"/>
</dbReference>
<gene>
    <name evidence="3" type="ORF">VA613_13685</name>
</gene>
<organism evidence="3 4">
    <name type="scientific">Thiobacillus sedimenti</name>
    <dbReference type="NCBI Taxonomy" id="3110231"/>
    <lineage>
        <taxon>Bacteria</taxon>
        <taxon>Pseudomonadati</taxon>
        <taxon>Pseudomonadota</taxon>
        <taxon>Betaproteobacteria</taxon>
        <taxon>Nitrosomonadales</taxon>
        <taxon>Thiobacillaceae</taxon>
        <taxon>Thiobacillus</taxon>
    </lineage>
</organism>
<evidence type="ECO:0000313" key="3">
    <source>
        <dbReference type="EMBL" id="WRS39043.1"/>
    </source>
</evidence>
<dbReference type="InterPro" id="IPR012336">
    <property type="entry name" value="Thioredoxin-like_fold"/>
</dbReference>
<accession>A0ABZ1CI26</accession>
<dbReference type="InterPro" id="IPR041737">
    <property type="entry name" value="SoxW"/>
</dbReference>
<dbReference type="PROSITE" id="PS00194">
    <property type="entry name" value="THIOREDOXIN_1"/>
    <property type="match status" value="1"/>
</dbReference>
<keyword evidence="1" id="KW-0676">Redox-active center</keyword>
<evidence type="ECO:0000259" key="2">
    <source>
        <dbReference type="Pfam" id="PF13098"/>
    </source>
</evidence>
<dbReference type="EMBL" id="CP141769">
    <property type="protein sequence ID" value="WRS39043.1"/>
    <property type="molecule type" value="Genomic_DNA"/>
</dbReference>
<dbReference type="Pfam" id="PF13098">
    <property type="entry name" value="Thioredoxin_2"/>
    <property type="match status" value="1"/>
</dbReference>
<evidence type="ECO:0000256" key="1">
    <source>
        <dbReference type="ARBA" id="ARBA00023284"/>
    </source>
</evidence>
<dbReference type="RefSeq" id="WP_324779575.1">
    <property type="nucleotide sequence ID" value="NZ_CP141769.1"/>
</dbReference>
<protein>
    <submittedName>
        <fullName evidence="3">Thioredoxin family protein</fullName>
    </submittedName>
</protein>
<dbReference type="InterPro" id="IPR017937">
    <property type="entry name" value="Thioredoxin_CS"/>
</dbReference>
<evidence type="ECO:0000313" key="4">
    <source>
        <dbReference type="Proteomes" id="UP001334732"/>
    </source>
</evidence>
<sequence length="172" mass="18167">MKYAKPSRGQAAIAQLIAAGAVILAWGLALPGVAGAADSLVHARDFQADARAAAKRQVPILVVFTSPGCGYCERVKQDYLIPMQKDPASRKRVLIREVTLGASTPLTGFDGAPTTEGAFAAEHKVYMVPTVQVFDTRGNATGDAIVGLLIPDYYYGYLQSAIDAGANKVRGK</sequence>
<feature type="domain" description="Thioredoxin-like fold" evidence="2">
    <location>
        <begin position="53"/>
        <end position="152"/>
    </location>
</feature>
<dbReference type="CDD" id="cd02951">
    <property type="entry name" value="SoxW"/>
    <property type="match status" value="1"/>
</dbReference>
<keyword evidence="4" id="KW-1185">Reference proteome</keyword>
<name>A0ABZ1CI26_9PROT</name>
<dbReference type="Proteomes" id="UP001334732">
    <property type="component" value="Chromosome"/>
</dbReference>
<reference evidence="3 4" key="1">
    <citation type="submission" date="2023-12" db="EMBL/GenBank/DDBJ databases">
        <title>Thiobacillus sedimentum sp. nov., a chemolithoautotrophic sulfur-oxidizing bacterium isolated from freshwater sediment.</title>
        <authorList>
            <person name="Luo J."/>
            <person name="Dai C."/>
        </authorList>
    </citation>
    <scope>NUCLEOTIDE SEQUENCE [LARGE SCALE GENOMIC DNA]</scope>
    <source>
        <strain evidence="3 4">SCUT-2</strain>
    </source>
</reference>
<dbReference type="SUPFAM" id="SSF52833">
    <property type="entry name" value="Thioredoxin-like"/>
    <property type="match status" value="1"/>
</dbReference>
<dbReference type="InterPro" id="IPR036249">
    <property type="entry name" value="Thioredoxin-like_sf"/>
</dbReference>
<proteinExistence type="predicted"/>